<evidence type="ECO:0000313" key="6">
    <source>
        <dbReference type="WBParaSite" id="BXY_1200400.1"/>
    </source>
</evidence>
<evidence type="ECO:0000313" key="1">
    <source>
        <dbReference type="EMBL" id="CAD5230572.1"/>
    </source>
</evidence>
<evidence type="ECO:0000313" key="3">
    <source>
        <dbReference type="EMBL" id="CAG9121562.1"/>
    </source>
</evidence>
<dbReference type="AlphaFoldDB" id="A0A1I7SG40"/>
<dbReference type="EMBL" id="CAJFDI010000005">
    <property type="protein sequence ID" value="CAD5230572.1"/>
    <property type="molecule type" value="Genomic_DNA"/>
</dbReference>
<dbReference type="EMBL" id="CAJFDI010000005">
    <property type="protein sequence ID" value="CAD5230574.1"/>
    <property type="molecule type" value="Genomic_DNA"/>
</dbReference>
<keyword evidence="5" id="KW-1185">Reference proteome</keyword>
<evidence type="ECO:0000313" key="2">
    <source>
        <dbReference type="EMBL" id="CAD5230574.1"/>
    </source>
</evidence>
<organism evidence="4 6">
    <name type="scientific">Bursaphelenchus xylophilus</name>
    <name type="common">Pinewood nematode worm</name>
    <name type="synonym">Aphelenchoides xylophilus</name>
    <dbReference type="NCBI Taxonomy" id="6326"/>
    <lineage>
        <taxon>Eukaryota</taxon>
        <taxon>Metazoa</taxon>
        <taxon>Ecdysozoa</taxon>
        <taxon>Nematoda</taxon>
        <taxon>Chromadorea</taxon>
        <taxon>Rhabditida</taxon>
        <taxon>Tylenchina</taxon>
        <taxon>Tylenchomorpha</taxon>
        <taxon>Aphelenchoidea</taxon>
        <taxon>Aphelenchoididae</taxon>
        <taxon>Bursaphelenchus</taxon>
    </lineage>
</organism>
<dbReference type="Proteomes" id="UP000582659">
    <property type="component" value="Unassembled WGS sequence"/>
</dbReference>
<name>A0A1I7SG40_BURXY</name>
<proteinExistence type="predicted"/>
<dbReference type="WBParaSite" id="BXY_1200400.1">
    <property type="protein sequence ID" value="BXY_1200400.1"/>
    <property type="gene ID" value="BXY_1200400"/>
</dbReference>
<protein>
    <submittedName>
        <fullName evidence="1">(pine wood nematode) hypothetical protein</fullName>
    </submittedName>
</protein>
<sequence>MGMSRRFSSVPILKKVLPRVELLPSSGGVVASNGIVGRKPNRSPRDEKPSFALALAENDYYMIVAHDSERSLLEEVEIGNRIVLSGFIIRGKMDGLHYLSLLATSSIKVLSLRCPCCKLQEMSLDEDHDDY</sequence>
<dbReference type="Proteomes" id="UP000659654">
    <property type="component" value="Unassembled WGS sequence"/>
</dbReference>
<evidence type="ECO:0000313" key="5">
    <source>
        <dbReference type="Proteomes" id="UP000659654"/>
    </source>
</evidence>
<dbReference type="Proteomes" id="UP000095284">
    <property type="component" value="Unplaced"/>
</dbReference>
<accession>A0A1I7SG40</accession>
<reference evidence="6" key="1">
    <citation type="submission" date="2016-11" db="UniProtKB">
        <authorList>
            <consortium name="WormBaseParasite"/>
        </authorList>
    </citation>
    <scope>IDENTIFICATION</scope>
</reference>
<evidence type="ECO:0000313" key="4">
    <source>
        <dbReference type="Proteomes" id="UP000095284"/>
    </source>
</evidence>
<dbReference type="EMBL" id="CAJFCV020000005">
    <property type="protein sequence ID" value="CAG9121562.1"/>
    <property type="molecule type" value="Genomic_DNA"/>
</dbReference>
<reference evidence="3" key="2">
    <citation type="submission" date="2020-08" db="EMBL/GenBank/DDBJ databases">
        <authorList>
            <person name="Kikuchi T."/>
        </authorList>
    </citation>
    <scope>NUCLEOTIDE SEQUENCE</scope>
    <source>
        <strain evidence="1">Ka4C1</strain>
    </source>
</reference>
<gene>
    <name evidence="1" type="ORF">BXYJ_LOCUS11054</name>
    <name evidence="2" type="ORF">BXYJ_LOCUS11055</name>
</gene>
<dbReference type="EMBL" id="CAJFCV020000005">
    <property type="protein sequence ID" value="CAG9121565.1"/>
    <property type="molecule type" value="Genomic_DNA"/>
</dbReference>